<dbReference type="Pfam" id="PF11954">
    <property type="entry name" value="DUF3471"/>
    <property type="match status" value="1"/>
</dbReference>
<dbReference type="PANTHER" id="PTHR46825">
    <property type="entry name" value="D-ALANYL-D-ALANINE-CARBOXYPEPTIDASE/ENDOPEPTIDASE AMPH"/>
    <property type="match status" value="1"/>
</dbReference>
<evidence type="ECO:0000256" key="1">
    <source>
        <dbReference type="ARBA" id="ARBA00038215"/>
    </source>
</evidence>
<evidence type="ECO:0000259" key="2">
    <source>
        <dbReference type="Pfam" id="PF00144"/>
    </source>
</evidence>
<dbReference type="AlphaFoldDB" id="S3CBK2"/>
<dbReference type="InterPro" id="IPR021860">
    <property type="entry name" value="Peptidase_S12_Pab87-rel_C"/>
</dbReference>
<feature type="domain" description="Peptidase S12 Pab87-related C-terminal" evidence="3">
    <location>
        <begin position="433"/>
        <end position="531"/>
    </location>
</feature>
<dbReference type="HOGENOM" id="CLU_020027_14_2_1"/>
<dbReference type="SUPFAM" id="SSF56601">
    <property type="entry name" value="beta-lactamase/transpeptidase-like"/>
    <property type="match status" value="1"/>
</dbReference>
<evidence type="ECO:0000313" key="4">
    <source>
        <dbReference type="EMBL" id="EPE03633.1"/>
    </source>
</evidence>
<evidence type="ECO:0000313" key="5">
    <source>
        <dbReference type="Proteomes" id="UP000016923"/>
    </source>
</evidence>
<evidence type="ECO:0000259" key="3">
    <source>
        <dbReference type="Pfam" id="PF11954"/>
    </source>
</evidence>
<keyword evidence="5" id="KW-1185">Reference proteome</keyword>
<comment type="similarity">
    <text evidence="1">Belongs to the peptidase S12 family.</text>
</comment>
<dbReference type="PANTHER" id="PTHR46825:SF14">
    <property type="entry name" value="BETA-LACTAMASE-RELATED DOMAIN-CONTAINING PROTEIN"/>
    <property type="match status" value="1"/>
</dbReference>
<dbReference type="InterPro" id="IPR001466">
    <property type="entry name" value="Beta-lactam-related"/>
</dbReference>
<dbReference type="STRING" id="1262450.S3CBK2"/>
<dbReference type="Proteomes" id="UP000016923">
    <property type="component" value="Unassembled WGS sequence"/>
</dbReference>
<proteinExistence type="inferred from homology"/>
<dbReference type="EMBL" id="KE148166">
    <property type="protein sequence ID" value="EPE03633.1"/>
    <property type="molecule type" value="Genomic_DNA"/>
</dbReference>
<dbReference type="eggNOG" id="ENOG502QQBX">
    <property type="taxonomic scope" value="Eukaryota"/>
</dbReference>
<dbReference type="InterPro" id="IPR012338">
    <property type="entry name" value="Beta-lactam/transpept-like"/>
</dbReference>
<feature type="domain" description="Beta-lactamase-related" evidence="2">
    <location>
        <begin position="32"/>
        <end position="393"/>
    </location>
</feature>
<dbReference type="Pfam" id="PF00144">
    <property type="entry name" value="Beta-lactamase"/>
    <property type="match status" value="1"/>
</dbReference>
<sequence length="545" mass="59916">MTILFSPSGDMSESLSSASAIRDRLSKVTTRIDELKNIAGAAGVSVGVISYGHTVLDYHTGYADIDRGIVADSNTRYTIGSLTKAFVAATLAEFIDDKKTLSSWDDSVVDVVNELALAVPDNHISLIDMLAHRTGLSRIDPLWLGAEGQTLVDKEDTIKLCNHLRPICPVRSKWLYNNWMYGLAGELIERLDPDHRPWGEVVAERVLKPLGLNHTTVCATDLQGVSQAQPYVIRADKTPLLVKHMPPLQDGVLAAAGGIRSTTADLLQWGRFLMSQINEAASKSSGAEPTINMMFTSHSFISSSSTGCELYGLGWAKVTTPAQFGKIGFNPAFVKAMPEIGTTTGRNQHVFYHNGAITGYNNCIMLLPQTQTAIVVLTNSMAQGDIADWIAQAVLQAVLGEEDLVDLVSYAEESALVWRSQYQTIKDALEADRKPDTETPPSAALVGKYWHTTHALFLDVFEDEGELRFSFGGKPDQVHTLTHYANDTFCFLPASDNERIRRGLFHYATPAWLLEFKKDSTGRYTEVLWNIESDAPGPESFVRET</sequence>
<dbReference type="OrthoDB" id="5946976at2759"/>
<reference evidence="4 5" key="1">
    <citation type="journal article" date="2013" name="BMC Genomics">
        <title>The genome and transcriptome of the pine saprophyte Ophiostoma piceae, and a comparison with the bark beetle-associated pine pathogen Grosmannia clavigera.</title>
        <authorList>
            <person name="Haridas S."/>
            <person name="Wang Y."/>
            <person name="Lim L."/>
            <person name="Massoumi Alamouti S."/>
            <person name="Jackman S."/>
            <person name="Docking R."/>
            <person name="Robertson G."/>
            <person name="Birol I."/>
            <person name="Bohlmann J."/>
            <person name="Breuil C."/>
        </authorList>
    </citation>
    <scope>NUCLEOTIDE SEQUENCE [LARGE SCALE GENOMIC DNA]</scope>
    <source>
        <strain evidence="4 5">UAMH 11346</strain>
    </source>
</reference>
<dbReference type="InterPro" id="IPR050491">
    <property type="entry name" value="AmpC-like"/>
</dbReference>
<accession>S3CBK2</accession>
<gene>
    <name evidence="4" type="ORF">F503_01891</name>
</gene>
<organism evidence="4 5">
    <name type="scientific">Ophiostoma piceae (strain UAMH 11346)</name>
    <name type="common">Sap stain fungus</name>
    <dbReference type="NCBI Taxonomy" id="1262450"/>
    <lineage>
        <taxon>Eukaryota</taxon>
        <taxon>Fungi</taxon>
        <taxon>Dikarya</taxon>
        <taxon>Ascomycota</taxon>
        <taxon>Pezizomycotina</taxon>
        <taxon>Sordariomycetes</taxon>
        <taxon>Sordariomycetidae</taxon>
        <taxon>Ophiostomatales</taxon>
        <taxon>Ophiostomataceae</taxon>
        <taxon>Ophiostoma</taxon>
    </lineage>
</organism>
<evidence type="ECO:0008006" key="6">
    <source>
        <dbReference type="Google" id="ProtNLM"/>
    </source>
</evidence>
<name>S3CBK2_OPHP1</name>
<dbReference type="VEuPathDB" id="FungiDB:F503_01891"/>
<protein>
    <recommendedName>
        <fullName evidence="6">Penicillin-binding protein</fullName>
    </recommendedName>
</protein>
<dbReference type="Gene3D" id="3.40.710.10">
    <property type="entry name" value="DD-peptidase/beta-lactamase superfamily"/>
    <property type="match status" value="1"/>
</dbReference>